<keyword evidence="1" id="KW-1133">Transmembrane helix</keyword>
<evidence type="ECO:0000313" key="2">
    <source>
        <dbReference type="EMBL" id="KKL63268.1"/>
    </source>
</evidence>
<name>A0A0F9DNG1_9ZZZZ</name>
<dbReference type="AlphaFoldDB" id="A0A0F9DNG1"/>
<protein>
    <submittedName>
        <fullName evidence="2">Uncharacterized protein</fullName>
    </submittedName>
</protein>
<dbReference type="EMBL" id="LAZR01028229">
    <property type="protein sequence ID" value="KKL63268.1"/>
    <property type="molecule type" value="Genomic_DNA"/>
</dbReference>
<feature type="transmembrane region" description="Helical" evidence="1">
    <location>
        <begin position="373"/>
        <end position="395"/>
    </location>
</feature>
<accession>A0A0F9DNG1</accession>
<proteinExistence type="predicted"/>
<keyword evidence="1" id="KW-0812">Transmembrane</keyword>
<evidence type="ECO:0000256" key="1">
    <source>
        <dbReference type="SAM" id="Phobius"/>
    </source>
</evidence>
<keyword evidence="1" id="KW-0472">Membrane</keyword>
<reference evidence="2" key="1">
    <citation type="journal article" date="2015" name="Nature">
        <title>Complex archaea that bridge the gap between prokaryotes and eukaryotes.</title>
        <authorList>
            <person name="Spang A."/>
            <person name="Saw J.H."/>
            <person name="Jorgensen S.L."/>
            <person name="Zaremba-Niedzwiedzka K."/>
            <person name="Martijn J."/>
            <person name="Lind A.E."/>
            <person name="van Eijk R."/>
            <person name="Schleper C."/>
            <person name="Guy L."/>
            <person name="Ettema T.J."/>
        </authorList>
    </citation>
    <scope>NUCLEOTIDE SEQUENCE</scope>
</reference>
<gene>
    <name evidence="2" type="ORF">LCGC14_2176800</name>
</gene>
<comment type="caution">
    <text evidence="2">The sequence shown here is derived from an EMBL/GenBank/DDBJ whole genome shotgun (WGS) entry which is preliminary data.</text>
</comment>
<sequence length="403" mass="43560">MRKRVIIFAVAIAFMASPAMDAKAAVVFDTTAETNTGFLQIGRTGITEKTAQSFTTVGAVSSGNLTYDGTFNESGVGGADSTFTMEIWSDDGSDLPNALLFSANETFDTTDIAGFGPTDLQFTFSGVTLLDATQYHLVMDDPAPDGEDDDFRIKRTDTDFYAGQTMAQFNGTVWAIGNVNIRFFGVLDQNVTTPNEITVPFDGETITAVPFQIQGTCDQAEEPILRVEISHADLGIMELRSVSCFGDVWAAPEMGTFLFNDDFVVTLSADNFVELPFDTHDFTVNEVGNPIPPPPQAAVQCAGATNLFLEGLCDILVFLLVPNTQTLQRVEGLFDTLAVKPPLGFLTVALAAFDDLEQGSSAEELEGTSDLSVYFDPIKTAISALLWLLFAVFLIRRVSTITI</sequence>
<organism evidence="2">
    <name type="scientific">marine sediment metagenome</name>
    <dbReference type="NCBI Taxonomy" id="412755"/>
    <lineage>
        <taxon>unclassified sequences</taxon>
        <taxon>metagenomes</taxon>
        <taxon>ecological metagenomes</taxon>
    </lineage>
</organism>